<reference evidence="1" key="1">
    <citation type="journal article" date="2015" name="Nature">
        <title>Complex archaea that bridge the gap between prokaryotes and eukaryotes.</title>
        <authorList>
            <person name="Spang A."/>
            <person name="Saw J.H."/>
            <person name="Jorgensen S.L."/>
            <person name="Zaremba-Niedzwiedzka K."/>
            <person name="Martijn J."/>
            <person name="Lind A.E."/>
            <person name="van Eijk R."/>
            <person name="Schleper C."/>
            <person name="Guy L."/>
            <person name="Ettema T.J."/>
        </authorList>
    </citation>
    <scope>NUCLEOTIDE SEQUENCE</scope>
</reference>
<sequence length="109" mass="12295">MSEVLCDDQRPIDEQMLCCFCDLPVGHTGDHIQRSRNTAIKSWPQAPRVEMCQDKTVLYNGTTKQCSRPIGHEGPHLVKCGKWSFHVWAKLGESLIENASDLLTSLKEV</sequence>
<accession>A0A0F9SS96</accession>
<name>A0A0F9SS96_9ZZZZ</name>
<evidence type="ECO:0000313" key="1">
    <source>
        <dbReference type="EMBL" id="KKN32063.1"/>
    </source>
</evidence>
<gene>
    <name evidence="1" type="ORF">LCGC14_0817540</name>
</gene>
<comment type="caution">
    <text evidence="1">The sequence shown here is derived from an EMBL/GenBank/DDBJ whole genome shotgun (WGS) entry which is preliminary data.</text>
</comment>
<dbReference type="EMBL" id="LAZR01002279">
    <property type="protein sequence ID" value="KKN32063.1"/>
    <property type="molecule type" value="Genomic_DNA"/>
</dbReference>
<protein>
    <submittedName>
        <fullName evidence="1">Uncharacterized protein</fullName>
    </submittedName>
</protein>
<dbReference type="AlphaFoldDB" id="A0A0F9SS96"/>
<proteinExistence type="predicted"/>
<organism evidence="1">
    <name type="scientific">marine sediment metagenome</name>
    <dbReference type="NCBI Taxonomy" id="412755"/>
    <lineage>
        <taxon>unclassified sequences</taxon>
        <taxon>metagenomes</taxon>
        <taxon>ecological metagenomes</taxon>
    </lineage>
</organism>